<dbReference type="PANTHER" id="PTHR30037:SF4">
    <property type="entry name" value="DNA-3-METHYLADENINE GLYCOSYLASE I"/>
    <property type="match status" value="1"/>
</dbReference>
<dbReference type="InterPro" id="IPR005019">
    <property type="entry name" value="Adenine_glyco"/>
</dbReference>
<keyword evidence="1" id="KW-0378">Hydrolase</keyword>
<dbReference type="GO" id="GO:0008725">
    <property type="term" value="F:DNA-3-methyladenine glycosylase activity"/>
    <property type="evidence" value="ECO:0007669"/>
    <property type="project" value="UniProtKB-EC"/>
</dbReference>
<comment type="caution">
    <text evidence="1">The sequence shown here is derived from an EMBL/GenBank/DDBJ whole genome shotgun (WGS) entry which is preliminary data.</text>
</comment>
<protein>
    <submittedName>
        <fullName evidence="1">DNA-3-methyladenine glycosylase I</fullName>
        <ecNumber evidence="1">3.2.2.20</ecNumber>
    </submittedName>
</protein>
<gene>
    <name evidence="1" type="ORF">U0C82_06260</name>
</gene>
<name>A0ABU5I037_9HYPH</name>
<proteinExistence type="predicted"/>
<reference evidence="1 2" key="1">
    <citation type="submission" date="2023-12" db="EMBL/GenBank/DDBJ databases">
        <title>Description of Novel Strain Fulvimarina sp. 2208YS6-2-32 isolated from Uroteuthis (Photololigo) edulis.</title>
        <authorList>
            <person name="Park J.-S."/>
        </authorList>
    </citation>
    <scope>NUCLEOTIDE SEQUENCE [LARGE SCALE GENOMIC DNA]</scope>
    <source>
        <strain evidence="1 2">2208YS6-2-32</strain>
    </source>
</reference>
<keyword evidence="1" id="KW-0326">Glycosidase</keyword>
<dbReference type="EMBL" id="JAXLPB010000002">
    <property type="protein sequence ID" value="MDY8108748.1"/>
    <property type="molecule type" value="Genomic_DNA"/>
</dbReference>
<dbReference type="Gene3D" id="1.10.340.30">
    <property type="entry name" value="Hypothetical protein, domain 2"/>
    <property type="match status" value="1"/>
</dbReference>
<organism evidence="1 2">
    <name type="scientific">Fulvimarina uroteuthidis</name>
    <dbReference type="NCBI Taxonomy" id="3098149"/>
    <lineage>
        <taxon>Bacteria</taxon>
        <taxon>Pseudomonadati</taxon>
        <taxon>Pseudomonadota</taxon>
        <taxon>Alphaproteobacteria</taxon>
        <taxon>Hyphomicrobiales</taxon>
        <taxon>Aurantimonadaceae</taxon>
        <taxon>Fulvimarina</taxon>
    </lineage>
</organism>
<dbReference type="InterPro" id="IPR052891">
    <property type="entry name" value="DNA-3mA_glycosylase"/>
</dbReference>
<dbReference type="Pfam" id="PF03352">
    <property type="entry name" value="Adenine_glyco"/>
    <property type="match status" value="1"/>
</dbReference>
<dbReference type="PANTHER" id="PTHR30037">
    <property type="entry name" value="DNA-3-METHYLADENINE GLYCOSYLASE 1"/>
    <property type="match status" value="1"/>
</dbReference>
<dbReference type="SUPFAM" id="SSF48150">
    <property type="entry name" value="DNA-glycosylase"/>
    <property type="match status" value="1"/>
</dbReference>
<evidence type="ECO:0000313" key="1">
    <source>
        <dbReference type="EMBL" id="MDY8108748.1"/>
    </source>
</evidence>
<dbReference type="RefSeq" id="WP_322186221.1">
    <property type="nucleotide sequence ID" value="NZ_JAXLPB010000002.1"/>
</dbReference>
<dbReference type="InterPro" id="IPR011257">
    <property type="entry name" value="DNA_glycosylase"/>
</dbReference>
<dbReference type="Proteomes" id="UP001294412">
    <property type="component" value="Unassembled WGS sequence"/>
</dbReference>
<sequence>MDDHADTGLLEGAEDGLCRCRWAGQDPLYRQYHDKEWGRPVGCDRRLFEKLCLEGFQAGLSWITILRKRDAFREVFHGFEIERVAAMGESDVDRLVADARIIRHRGKIEAVIGNAKATAAVIEAEGSLASFLWAHEPAATERPDQVTPEWIRANPVTPASRRLSAALRKAGFRFVGPTTCYAFMQSMGFVNDHYPRCHVREACERDRAAFVRP</sequence>
<dbReference type="EC" id="3.2.2.20" evidence="1"/>
<accession>A0ABU5I037</accession>
<keyword evidence="2" id="KW-1185">Reference proteome</keyword>
<evidence type="ECO:0000313" key="2">
    <source>
        <dbReference type="Proteomes" id="UP001294412"/>
    </source>
</evidence>